<evidence type="ECO:0000256" key="13">
    <source>
        <dbReference type="ARBA" id="ARBA00048004"/>
    </source>
</evidence>
<dbReference type="InterPro" id="IPR002155">
    <property type="entry name" value="Thiolase"/>
</dbReference>
<sequence>ARRALLGLMHHTSVPNQVVDYIGTIIQEVKTSNVREAALGAGFSDKTPAHVCIFVNQARAIDAGLIVSGQCDAVVGGSVELDISIPHSSKVRKMILDLSKAKTLGQSLSLTSKFRLNFSPLEHPLVDGHSAYQLVTALAFSKYVLCFHSLTLKTQGEGLLSHKVPRKDIVTEDNYAHPFCLEQMAKQKPVFIKPCGITTAANSFFLTDGESAVLIMADEKALAMGYKWRSFFRDFVSTFIQTTYAIPDVLEKAGLTDIDAFEFLQVFSGQILANLKAMDSNVFAQKYMVRKNKIGLPTLKKFNNWGVWLSLKYLFGDTGCRMVMDMPTDYRRKEAYSLVTAYKTGEQDHAMIVKAYAK</sequence>
<keyword evidence="2 18" id="KW-0808">Transferase</keyword>
<dbReference type="PANTHER" id="PTHR18919">
    <property type="entry name" value="ACETYL-COA C-ACYLTRANSFERASE"/>
    <property type="match status" value="1"/>
</dbReference>
<proteinExistence type="inferred from homology"/>
<dbReference type="InterPro" id="IPR020616">
    <property type="entry name" value="Thiolase_N"/>
</dbReference>
<evidence type="ECO:0000256" key="11">
    <source>
        <dbReference type="ARBA" id="ARBA00047485"/>
    </source>
</evidence>
<dbReference type="Pfam" id="PF00108">
    <property type="entry name" value="Thiolase_N"/>
    <property type="match status" value="1"/>
</dbReference>
<dbReference type="HOGENOM" id="CLU_031026_2_0_1"/>
<dbReference type="InParanoid" id="M3YXJ0"/>
<feature type="domain" description="Thiolase C-terminal" evidence="20">
    <location>
        <begin position="240"/>
        <end position="354"/>
    </location>
</feature>
<comment type="catalytic activity">
    <reaction evidence="11">
        <text>tetradecanoyl-CoA + acetyl-CoA = 3-oxohexadecanoyl-CoA + CoA</text>
        <dbReference type="Rhea" id="RHEA:18161"/>
        <dbReference type="ChEBI" id="CHEBI:57287"/>
        <dbReference type="ChEBI" id="CHEBI:57288"/>
        <dbReference type="ChEBI" id="CHEBI:57349"/>
        <dbReference type="ChEBI" id="CHEBI:57385"/>
        <dbReference type="EC" id="2.3.1.155"/>
    </reaction>
    <physiologicalReaction direction="right-to-left" evidence="11">
        <dbReference type="Rhea" id="RHEA:18163"/>
    </physiologicalReaction>
</comment>
<evidence type="ECO:0000256" key="15">
    <source>
        <dbReference type="ARBA" id="ARBA00049178"/>
    </source>
</evidence>
<dbReference type="Pfam" id="PF02803">
    <property type="entry name" value="Thiolase_C"/>
    <property type="match status" value="1"/>
</dbReference>
<dbReference type="STRING" id="9669.ENSMPUP00000016050"/>
<dbReference type="InterPro" id="IPR016039">
    <property type="entry name" value="Thiolase-like"/>
</dbReference>
<evidence type="ECO:0000256" key="7">
    <source>
        <dbReference type="ARBA" id="ARBA00039414"/>
    </source>
</evidence>
<keyword evidence="4" id="KW-0443">Lipid metabolism</keyword>
<evidence type="ECO:0000256" key="8">
    <source>
        <dbReference type="ARBA" id="ARBA00043259"/>
    </source>
</evidence>
<dbReference type="EC" id="2.3.1.155" evidence="6"/>
<evidence type="ECO:0000259" key="19">
    <source>
        <dbReference type="Pfam" id="PF00108"/>
    </source>
</evidence>
<evidence type="ECO:0000256" key="18">
    <source>
        <dbReference type="RuleBase" id="RU003557"/>
    </source>
</evidence>
<evidence type="ECO:0000256" key="3">
    <source>
        <dbReference type="ARBA" id="ARBA00022832"/>
    </source>
</evidence>
<evidence type="ECO:0000256" key="6">
    <source>
        <dbReference type="ARBA" id="ARBA00024058"/>
    </source>
</evidence>
<keyword evidence="5 18" id="KW-0012">Acyltransferase</keyword>
<comment type="catalytic activity">
    <reaction evidence="16">
        <text>dodecanoyl-CoA + acetyl-CoA = 3-oxotetradecanoyl-CoA + CoA</text>
        <dbReference type="Rhea" id="RHEA:31091"/>
        <dbReference type="ChEBI" id="CHEBI:57287"/>
        <dbReference type="ChEBI" id="CHEBI:57288"/>
        <dbReference type="ChEBI" id="CHEBI:57375"/>
        <dbReference type="ChEBI" id="CHEBI:62543"/>
    </reaction>
    <physiologicalReaction direction="right-to-left" evidence="16">
        <dbReference type="Rhea" id="RHEA:31093"/>
    </physiologicalReaction>
</comment>
<dbReference type="PANTHER" id="PTHR18919:SF153">
    <property type="entry name" value="TRIFUNCTIONAL ENZYME SUBUNIT BETA, MITOCHONDRIAL"/>
    <property type="match status" value="1"/>
</dbReference>
<comment type="subunit">
    <text evidence="10">Heterotetramer of 2 alpha/HADHA and 2 beta/HADHB subunits; forms the mitochondrial trifunctional enzyme. Also purified as higher order heterooligomers including a 4 alpha/HADHA and 4 beta/HADHB heterooligomer which physiological significance remains unclear. The mitochondrial trifunctional enzyme interacts with MTLN. Interacts with RSAD2/viperin.</text>
</comment>
<dbReference type="eggNOG" id="KOG1392">
    <property type="taxonomic scope" value="Eukaryota"/>
</dbReference>
<evidence type="ECO:0000256" key="16">
    <source>
        <dbReference type="ARBA" id="ARBA00049270"/>
    </source>
</evidence>
<dbReference type="GeneTree" id="ENSGT01030000234626"/>
<evidence type="ECO:0000259" key="20">
    <source>
        <dbReference type="Pfam" id="PF02803"/>
    </source>
</evidence>
<comment type="catalytic activity">
    <reaction evidence="13">
        <text>decanoyl-CoA + acetyl-CoA = 3-oxododecanoyl-CoA + CoA</text>
        <dbReference type="Rhea" id="RHEA:31183"/>
        <dbReference type="ChEBI" id="CHEBI:57287"/>
        <dbReference type="ChEBI" id="CHEBI:57288"/>
        <dbReference type="ChEBI" id="CHEBI:61430"/>
        <dbReference type="ChEBI" id="CHEBI:62615"/>
    </reaction>
    <physiologicalReaction direction="right-to-left" evidence="13">
        <dbReference type="Rhea" id="RHEA:31185"/>
    </physiologicalReaction>
</comment>
<comment type="similarity">
    <text evidence="1 18">Belongs to the thiolase-like superfamily. Thiolase family.</text>
</comment>
<reference evidence="21" key="1">
    <citation type="submission" date="2024-06" db="UniProtKB">
        <authorList>
            <consortium name="Ensembl"/>
        </authorList>
    </citation>
    <scope>IDENTIFICATION</scope>
</reference>
<evidence type="ECO:0000256" key="10">
    <source>
        <dbReference type="ARBA" id="ARBA00046418"/>
    </source>
</evidence>
<dbReference type="PIRSF" id="PIRSF000429">
    <property type="entry name" value="Ac-CoA_Ac_transf"/>
    <property type="match status" value="1"/>
</dbReference>
<dbReference type="Ensembl" id="ENSMPUT00000016294.1">
    <property type="protein sequence ID" value="ENSMPUP00000016050.1"/>
    <property type="gene ID" value="ENSMPUG00000016155.1"/>
</dbReference>
<evidence type="ECO:0000313" key="21">
    <source>
        <dbReference type="Ensembl" id="ENSMPUP00000016050.1"/>
    </source>
</evidence>
<dbReference type="EMBL" id="AEYP01070088">
    <property type="status" value="NOT_ANNOTATED_CDS"/>
    <property type="molecule type" value="Genomic_DNA"/>
</dbReference>
<dbReference type="SUPFAM" id="SSF53901">
    <property type="entry name" value="Thiolase-like"/>
    <property type="match status" value="2"/>
</dbReference>
<dbReference type="GO" id="GO:0003988">
    <property type="term" value="F:acetyl-CoA C-acyltransferase activity"/>
    <property type="evidence" value="ECO:0007669"/>
    <property type="project" value="UniProtKB-EC"/>
</dbReference>
<feature type="domain" description="Thiolase N-terminal" evidence="19">
    <location>
        <begin position="167"/>
        <end position="218"/>
    </location>
</feature>
<evidence type="ECO:0000256" key="12">
    <source>
        <dbReference type="ARBA" id="ARBA00048001"/>
    </source>
</evidence>
<dbReference type="AlphaFoldDB" id="M3YXJ0"/>
<keyword evidence="3" id="KW-0276">Fatty acid metabolism</keyword>
<evidence type="ECO:0000256" key="5">
    <source>
        <dbReference type="ARBA" id="ARBA00023315"/>
    </source>
</evidence>
<dbReference type="GO" id="GO:0006635">
    <property type="term" value="P:fatty acid beta-oxidation"/>
    <property type="evidence" value="ECO:0007669"/>
    <property type="project" value="TreeGrafter"/>
</dbReference>
<comment type="catalytic activity">
    <reaction evidence="17">
        <text>octanoyl-CoA + acetyl-CoA = 3-oxodecanoyl-CoA + CoA</text>
        <dbReference type="Rhea" id="RHEA:31087"/>
        <dbReference type="ChEBI" id="CHEBI:57287"/>
        <dbReference type="ChEBI" id="CHEBI:57288"/>
        <dbReference type="ChEBI" id="CHEBI:57386"/>
        <dbReference type="ChEBI" id="CHEBI:62548"/>
    </reaction>
    <physiologicalReaction direction="right-to-left" evidence="17">
        <dbReference type="Rhea" id="RHEA:31089"/>
    </physiologicalReaction>
</comment>
<comment type="catalytic activity">
    <reaction evidence="15">
        <text>an acyl-CoA + acetyl-CoA = a 3-oxoacyl-CoA + CoA</text>
        <dbReference type="Rhea" id="RHEA:21564"/>
        <dbReference type="ChEBI" id="CHEBI:57287"/>
        <dbReference type="ChEBI" id="CHEBI:57288"/>
        <dbReference type="ChEBI" id="CHEBI:58342"/>
        <dbReference type="ChEBI" id="CHEBI:90726"/>
        <dbReference type="EC" id="2.3.1.16"/>
    </reaction>
    <physiologicalReaction direction="right-to-left" evidence="15">
        <dbReference type="Rhea" id="RHEA:21566"/>
    </physiologicalReaction>
</comment>
<evidence type="ECO:0000256" key="2">
    <source>
        <dbReference type="ARBA" id="ARBA00022679"/>
    </source>
</evidence>
<comment type="function">
    <text evidence="9">Mitochondrial trifunctional enzyme catalyzes the last three of the four reactions of the mitochondrial beta-oxidation pathway. The mitochondrial beta-oxidation pathway is the major energy-producing process in tissues and is performed through four consecutive reactions breaking down fatty acids into acetyl-CoA. Among the enzymes involved in this pathway, the trifunctional enzyme exhibits specificity for long-chain fatty acids. Mitochondrial trifunctional enzyme is a heterotetrameric complex composed of two proteins, the trifunctional enzyme subunit alpha/HADHA carries the 2,3-enoyl-CoA hydratase and the 3-hydroxyacyl-CoA dehydrogenase activities, while the trifunctional enzyme subunit beta/HADHB described here bears the 3-ketoacyl-CoA thiolase activity.</text>
</comment>
<dbReference type="InterPro" id="IPR020617">
    <property type="entry name" value="Thiolase_C"/>
</dbReference>
<accession>M3YXJ0</accession>
<evidence type="ECO:0000256" key="9">
    <source>
        <dbReference type="ARBA" id="ARBA00045672"/>
    </source>
</evidence>
<evidence type="ECO:0000256" key="17">
    <source>
        <dbReference type="ARBA" id="ARBA00049542"/>
    </source>
</evidence>
<evidence type="ECO:0000256" key="1">
    <source>
        <dbReference type="ARBA" id="ARBA00010982"/>
    </source>
</evidence>
<organism evidence="21">
    <name type="scientific">Mustela putorius furo</name>
    <name type="common">European domestic ferret</name>
    <name type="synonym">Mustela furo</name>
    <dbReference type="NCBI Taxonomy" id="9669"/>
    <lineage>
        <taxon>Eukaryota</taxon>
        <taxon>Metazoa</taxon>
        <taxon>Chordata</taxon>
        <taxon>Craniata</taxon>
        <taxon>Vertebrata</taxon>
        <taxon>Euteleostomi</taxon>
        <taxon>Mammalia</taxon>
        <taxon>Eutheria</taxon>
        <taxon>Laurasiatheria</taxon>
        <taxon>Carnivora</taxon>
        <taxon>Caniformia</taxon>
        <taxon>Musteloidea</taxon>
        <taxon>Mustelidae</taxon>
        <taxon>Mustelinae</taxon>
        <taxon>Mustela</taxon>
    </lineage>
</organism>
<evidence type="ECO:0000256" key="4">
    <source>
        <dbReference type="ARBA" id="ARBA00023098"/>
    </source>
</evidence>
<dbReference type="GO" id="GO:0005739">
    <property type="term" value="C:mitochondrion"/>
    <property type="evidence" value="ECO:0007669"/>
    <property type="project" value="TreeGrafter"/>
</dbReference>
<protein>
    <recommendedName>
        <fullName evidence="7">Trifunctional enzyme subunit beta, mitochondrial</fullName>
        <ecNumber evidence="6">2.3.1.155</ecNumber>
    </recommendedName>
    <alternativeName>
        <fullName evidence="8">TP-beta</fullName>
    </alternativeName>
</protein>
<comment type="catalytic activity">
    <reaction evidence="14">
        <text>butanoyl-CoA + acetyl-CoA = 3-oxohexanoyl-CoA + CoA</text>
        <dbReference type="Rhea" id="RHEA:31111"/>
        <dbReference type="ChEBI" id="CHEBI:57287"/>
        <dbReference type="ChEBI" id="CHEBI:57288"/>
        <dbReference type="ChEBI" id="CHEBI:57371"/>
        <dbReference type="ChEBI" id="CHEBI:62418"/>
    </reaction>
    <physiologicalReaction direction="right-to-left" evidence="14">
        <dbReference type="Rhea" id="RHEA:31113"/>
    </physiologicalReaction>
</comment>
<dbReference type="Gene3D" id="3.40.47.10">
    <property type="match status" value="1"/>
</dbReference>
<name>M3YXJ0_MUSPF</name>
<dbReference type="GO" id="GO:0050633">
    <property type="term" value="F:acetyl-CoA C-myristoyltransferase activity"/>
    <property type="evidence" value="ECO:0007669"/>
    <property type="project" value="UniProtKB-EC"/>
</dbReference>
<comment type="catalytic activity">
    <reaction evidence="12">
        <text>hexanoyl-CoA + acetyl-CoA = 3-oxooctanoyl-CoA + CoA</text>
        <dbReference type="Rhea" id="RHEA:31203"/>
        <dbReference type="ChEBI" id="CHEBI:57287"/>
        <dbReference type="ChEBI" id="CHEBI:57288"/>
        <dbReference type="ChEBI" id="CHEBI:62619"/>
        <dbReference type="ChEBI" id="CHEBI:62620"/>
    </reaction>
    <physiologicalReaction direction="right-to-left" evidence="12">
        <dbReference type="Rhea" id="RHEA:31205"/>
    </physiologicalReaction>
</comment>
<evidence type="ECO:0000256" key="14">
    <source>
        <dbReference type="ARBA" id="ARBA00048553"/>
    </source>
</evidence>